<sequence>MFQRCWQSLEVDGVLPDMNAANRVIVVDIGSQNDFLKGGRLIYKANCSTGDYFVNFEKWIKERVLPNLPDDSVLVIDNVPYHGEQVDKVHSKRATKRVMIEWLQRHGESYNEKATRKAVLYEAVQRLKPPRKIYKIDNLLKENECEHTCLTLNVK</sequence>
<accession>A0A1B6JXP9</accession>
<proteinExistence type="predicted"/>
<dbReference type="PANTHER" id="PTHR33939:SF1">
    <property type="entry name" value="DUF4371 DOMAIN-CONTAINING PROTEIN"/>
    <property type="match status" value="1"/>
</dbReference>
<gene>
    <name evidence="1" type="ORF">g.18878</name>
</gene>
<organism evidence="1">
    <name type="scientific">Homalodisca liturata</name>
    <dbReference type="NCBI Taxonomy" id="320908"/>
    <lineage>
        <taxon>Eukaryota</taxon>
        <taxon>Metazoa</taxon>
        <taxon>Ecdysozoa</taxon>
        <taxon>Arthropoda</taxon>
        <taxon>Hexapoda</taxon>
        <taxon>Insecta</taxon>
        <taxon>Pterygota</taxon>
        <taxon>Neoptera</taxon>
        <taxon>Paraneoptera</taxon>
        <taxon>Hemiptera</taxon>
        <taxon>Auchenorrhyncha</taxon>
        <taxon>Membracoidea</taxon>
        <taxon>Cicadellidae</taxon>
        <taxon>Cicadellinae</taxon>
        <taxon>Proconiini</taxon>
        <taxon>Homalodisca</taxon>
    </lineage>
</organism>
<name>A0A1B6JXP9_9HEMI</name>
<protein>
    <recommendedName>
        <fullName evidence="2">Tc1-like transposase DDE domain-containing protein</fullName>
    </recommendedName>
</protein>
<evidence type="ECO:0000313" key="1">
    <source>
        <dbReference type="EMBL" id="JAT03985.1"/>
    </source>
</evidence>
<dbReference type="AlphaFoldDB" id="A0A1B6JXP9"/>
<evidence type="ECO:0008006" key="2">
    <source>
        <dbReference type="Google" id="ProtNLM"/>
    </source>
</evidence>
<dbReference type="PANTHER" id="PTHR33939">
    <property type="entry name" value="PROTEIN CBG22215"/>
    <property type="match status" value="1"/>
</dbReference>
<reference evidence="1" key="1">
    <citation type="submission" date="2015-11" db="EMBL/GenBank/DDBJ databases">
        <title>De novo transcriptome assembly of four potential Pierce s Disease insect vectors from Arizona vineyards.</title>
        <authorList>
            <person name="Tassone E.E."/>
        </authorList>
    </citation>
    <scope>NUCLEOTIDE SEQUENCE</scope>
</reference>
<dbReference type="EMBL" id="GECU01003722">
    <property type="protein sequence ID" value="JAT03985.1"/>
    <property type="molecule type" value="Transcribed_RNA"/>
</dbReference>